<dbReference type="STRING" id="311410.LA5095_02285"/>
<dbReference type="AlphaFoldDB" id="A0A0M6Z6W7"/>
<dbReference type="Proteomes" id="UP000049983">
    <property type="component" value="Unassembled WGS sequence"/>
</dbReference>
<dbReference type="EMBL" id="CXWC01000002">
    <property type="protein sequence ID" value="CTQ66552.1"/>
    <property type="molecule type" value="Genomic_DNA"/>
</dbReference>
<organism evidence="1 2">
    <name type="scientific">Roseibium album</name>
    <dbReference type="NCBI Taxonomy" id="311410"/>
    <lineage>
        <taxon>Bacteria</taxon>
        <taxon>Pseudomonadati</taxon>
        <taxon>Pseudomonadota</taxon>
        <taxon>Alphaproteobacteria</taxon>
        <taxon>Hyphomicrobiales</taxon>
        <taxon>Stappiaceae</taxon>
        <taxon>Roseibium</taxon>
    </lineage>
</organism>
<reference evidence="2" key="1">
    <citation type="submission" date="2015-07" db="EMBL/GenBank/DDBJ databases">
        <authorList>
            <person name="Rodrigo-Torres Lidia"/>
            <person name="Arahal R.David."/>
        </authorList>
    </citation>
    <scope>NUCLEOTIDE SEQUENCE [LARGE SCALE GENOMIC DNA]</scope>
    <source>
        <strain evidence="2">CECT 5096</strain>
    </source>
</reference>
<dbReference type="RefSeq" id="WP_055114989.1">
    <property type="nucleotide sequence ID" value="NZ_CXWA01000002.1"/>
</dbReference>
<evidence type="ECO:0000313" key="2">
    <source>
        <dbReference type="Proteomes" id="UP000049983"/>
    </source>
</evidence>
<proteinExistence type="predicted"/>
<gene>
    <name evidence="1" type="ORF">LA5096_01141</name>
</gene>
<protein>
    <submittedName>
        <fullName evidence="1">Uncharacterized protein</fullName>
    </submittedName>
</protein>
<dbReference type="GeneID" id="97668571"/>
<name>A0A0M6Z6W7_9HYPH</name>
<evidence type="ECO:0000313" key="1">
    <source>
        <dbReference type="EMBL" id="CTQ66552.1"/>
    </source>
</evidence>
<accession>A0A0M6Z6W7</accession>
<keyword evidence="2" id="KW-1185">Reference proteome</keyword>
<sequence length="505" mass="56066">MSSTHLLVFEYDAEFSTVKANLIADKTVCADSRTRRTRSFDPLPVIGARRKSNDTAVRSSWLVGKEAEGLSVVQWDVTQHQEIKKQLIDRDLLMTGLVLEILKTAAADLFRLDSIDVLAIGQHFHAQVDGSGKYPWPGAIAPWFGYALRRMRVKGRAAATPKLSDWARREILERGNWKDLGQRDQVPTADDGDAPALDLERDDNLFLASWFRINETPVPYPVVTEAFGKKTPIVSKSEVPPLRAQVALSIDKTPQDYCINILSQRVSEGDDLVKSGFVLVDLPVLTIMIKPRAGRLGERGAEVTAELSKSSLASANPRGGLTQTLDIDRFGRVYLTYRDDEGRAIPLILTKCAAQKSVSRLYVANLFFPGYDETAPQTIAATSFNGGPCETAADDITPYGREVEPLLIDTAAFERLLNNLLLPQNEERLKGILHDCTSTRALYDNSNDLQKRAKTVRRRLIETCIESLPEDMHDFEGILSFYGFNSQGQKEVTDGGRPRNGIGTD</sequence>